<dbReference type="InterPro" id="IPR007699">
    <property type="entry name" value="SGS_dom"/>
</dbReference>
<evidence type="ECO:0000259" key="3">
    <source>
        <dbReference type="PROSITE" id="PS51048"/>
    </source>
</evidence>
<dbReference type="InterPro" id="IPR044563">
    <property type="entry name" value="Sgt1-like"/>
</dbReference>
<evidence type="ECO:0000259" key="4">
    <source>
        <dbReference type="PROSITE" id="PS51203"/>
    </source>
</evidence>
<dbReference type="SUPFAM" id="SSF48452">
    <property type="entry name" value="TPR-like"/>
    <property type="match status" value="1"/>
</dbReference>
<feature type="region of interest" description="Disordered" evidence="2">
    <location>
        <begin position="328"/>
        <end position="409"/>
    </location>
</feature>
<dbReference type="Pfam" id="PF05002">
    <property type="entry name" value="SGS"/>
    <property type="match status" value="1"/>
</dbReference>
<gene>
    <name evidence="5" type="ORF">DCS_02827</name>
</gene>
<feature type="compositionally biased region" description="Polar residues" evidence="2">
    <location>
        <begin position="344"/>
        <end position="367"/>
    </location>
</feature>
<keyword evidence="6" id="KW-1185">Reference proteome</keyword>
<feature type="compositionally biased region" description="Polar residues" evidence="2">
    <location>
        <begin position="431"/>
        <end position="442"/>
    </location>
</feature>
<dbReference type="InParanoid" id="A0A151GX50"/>
<dbReference type="Gene3D" id="2.60.40.790">
    <property type="match status" value="1"/>
</dbReference>
<dbReference type="PROSITE" id="PS51048">
    <property type="entry name" value="SGS"/>
    <property type="match status" value="1"/>
</dbReference>
<feature type="domain" description="SGS" evidence="3">
    <location>
        <begin position="380"/>
        <end position="465"/>
    </location>
</feature>
<organism evidence="5 6">
    <name type="scientific">Drechmeria coniospora</name>
    <name type="common">Nematophagous fungus</name>
    <name type="synonym">Meria coniospora</name>
    <dbReference type="NCBI Taxonomy" id="98403"/>
    <lineage>
        <taxon>Eukaryota</taxon>
        <taxon>Fungi</taxon>
        <taxon>Dikarya</taxon>
        <taxon>Ascomycota</taxon>
        <taxon>Pezizomycotina</taxon>
        <taxon>Sordariomycetes</taxon>
        <taxon>Hypocreomycetidae</taxon>
        <taxon>Hypocreales</taxon>
        <taxon>Ophiocordycipitaceae</taxon>
        <taxon>Drechmeria</taxon>
    </lineage>
</organism>
<dbReference type="CDD" id="cd06466">
    <property type="entry name" value="p23_CS_SGT1_like"/>
    <property type="match status" value="1"/>
</dbReference>
<dbReference type="InterPro" id="IPR011990">
    <property type="entry name" value="TPR-like_helical_dom_sf"/>
</dbReference>
<dbReference type="Proteomes" id="UP000076580">
    <property type="component" value="Chromosome 01"/>
</dbReference>
<evidence type="ECO:0000313" key="6">
    <source>
        <dbReference type="Proteomes" id="UP000076580"/>
    </source>
</evidence>
<protein>
    <submittedName>
        <fullName evidence="5">SGT1 and CS domain containing protein</fullName>
    </submittedName>
</protein>
<reference evidence="5 6" key="1">
    <citation type="journal article" date="2016" name="Sci. Rep.">
        <title>Insights into Adaptations to a Near-Obligate Nematode Endoparasitic Lifestyle from the Finished Genome of Drechmeria coniospora.</title>
        <authorList>
            <person name="Zhang L."/>
            <person name="Zhou Z."/>
            <person name="Guo Q."/>
            <person name="Fokkens L."/>
            <person name="Miskei M."/>
            <person name="Pocsi I."/>
            <person name="Zhang W."/>
            <person name="Chen M."/>
            <person name="Wang L."/>
            <person name="Sun Y."/>
            <person name="Donzelli B.G."/>
            <person name="Gibson D.M."/>
            <person name="Nelson D.R."/>
            <person name="Luo J.G."/>
            <person name="Rep M."/>
            <person name="Liu H."/>
            <person name="Yang S."/>
            <person name="Wang J."/>
            <person name="Krasnoff S.B."/>
            <person name="Xu Y."/>
            <person name="Molnar I."/>
            <person name="Lin M."/>
        </authorList>
    </citation>
    <scope>NUCLEOTIDE SEQUENCE [LARGE SCALE GENOMIC DNA]</scope>
    <source>
        <strain evidence="5 6">ARSEF 6962</strain>
    </source>
</reference>
<feature type="region of interest" description="Disordered" evidence="2">
    <location>
        <begin position="430"/>
        <end position="465"/>
    </location>
</feature>
<dbReference type="Gene3D" id="1.25.40.10">
    <property type="entry name" value="Tetratricopeptide repeat domain"/>
    <property type="match status" value="1"/>
</dbReference>
<dbReference type="RefSeq" id="XP_040661036.1">
    <property type="nucleotide sequence ID" value="XM_040800153.1"/>
</dbReference>
<dbReference type="PROSITE" id="PS51203">
    <property type="entry name" value="CS"/>
    <property type="match status" value="1"/>
</dbReference>
<dbReference type="InterPro" id="IPR007052">
    <property type="entry name" value="CS_dom"/>
</dbReference>
<dbReference type="STRING" id="98403.A0A151GX50"/>
<sequence length="465" mass="51192">MSHITLAQQGLAAVEAQKWEEGLGKLSRALQSSSNPAWLIARSKALIHLKRFQEALDDGDRAWHAAYERNKRPLMVEAHYRRAVAYFRLGQHANADCCCIYAMRLIKGSSAVEKADPKDANVDDRGYWTPTLQDAMEEGKADSYNQSDRVGDMSLGMKREGSQAQVGEWRLASTLRMQILRAMESLPQEDEARRPTTTLVPEKKAPAGIVHALTKAEQMKAEEKKAAAATAPTAAKPAVPSDTPLRVQEFQSNVDMSVSIFSKGNTNEKLTVSFLPAAVELDHIVYPSGQEKPFRLDLWGEIDAAKSGYTVTPNKVELRLAKKMAGKWPQLRKEENREAGGPTQGKQAGSSSSAVAANPSTVDSSKATVGGAVDQGAAHAYPSSHRQKVAKDWEKIEAEDEEEGKDVNDFFRTLYKGATPDQQRAMKKSFLESNGTSLSTDWNDVKSREVQVVPPRGVEPKKWSQ</sequence>
<evidence type="ECO:0000256" key="1">
    <source>
        <dbReference type="ARBA" id="ARBA00008509"/>
    </source>
</evidence>
<dbReference type="GO" id="GO:0051087">
    <property type="term" value="F:protein-folding chaperone binding"/>
    <property type="evidence" value="ECO:0007669"/>
    <property type="project" value="InterPro"/>
</dbReference>
<accession>A0A151GX50</accession>
<dbReference type="InterPro" id="IPR008978">
    <property type="entry name" value="HSP20-like_chaperone"/>
</dbReference>
<evidence type="ECO:0000313" key="5">
    <source>
        <dbReference type="EMBL" id="KYK61684.1"/>
    </source>
</evidence>
<proteinExistence type="inferred from homology"/>
<comment type="similarity">
    <text evidence="1">Belongs to the SGT1 family.</text>
</comment>
<dbReference type="EMBL" id="LAYC01000001">
    <property type="protein sequence ID" value="KYK61684.1"/>
    <property type="molecule type" value="Genomic_DNA"/>
</dbReference>
<dbReference type="AlphaFoldDB" id="A0A151GX50"/>
<feature type="domain" description="CS" evidence="4">
    <location>
        <begin position="242"/>
        <end position="332"/>
    </location>
</feature>
<name>A0A151GX50_DRECN</name>
<dbReference type="FunCoup" id="A0A151GX50">
    <property type="interactions" value="924"/>
</dbReference>
<dbReference type="PANTHER" id="PTHR45862">
    <property type="entry name" value="PROTEIN SGT1 HOMOLOG"/>
    <property type="match status" value="1"/>
</dbReference>
<comment type="caution">
    <text evidence="5">The sequence shown here is derived from an EMBL/GenBank/DDBJ whole genome shotgun (WGS) entry which is preliminary data.</text>
</comment>
<evidence type="ECO:0000256" key="2">
    <source>
        <dbReference type="SAM" id="MobiDB-lite"/>
    </source>
</evidence>
<dbReference type="SUPFAM" id="SSF49764">
    <property type="entry name" value="HSP20-like chaperones"/>
    <property type="match status" value="1"/>
</dbReference>
<dbReference type="GeneID" id="63715470"/>